<dbReference type="InterPro" id="IPR045275">
    <property type="entry name" value="MscS_archaea/bacteria_type"/>
</dbReference>
<feature type="transmembrane region" description="Helical" evidence="1">
    <location>
        <begin position="105"/>
        <end position="127"/>
    </location>
</feature>
<comment type="subcellular location">
    <subcellularLocation>
        <location evidence="1">Cell inner membrane</location>
        <topology evidence="1">Multi-pass membrane protein</topology>
    </subcellularLocation>
</comment>
<dbReference type="InterPro" id="IPR008910">
    <property type="entry name" value="MSC_TM_helix"/>
</dbReference>
<keyword evidence="1" id="KW-0812">Transmembrane</keyword>
<evidence type="ECO:0000256" key="1">
    <source>
        <dbReference type="RuleBase" id="RU369025"/>
    </source>
</evidence>
<organism evidence="2 3">
    <name type="scientific">Sulfuriferula multivorans</name>
    <dbReference type="NCBI Taxonomy" id="1559896"/>
    <lineage>
        <taxon>Bacteria</taxon>
        <taxon>Pseudomonadati</taxon>
        <taxon>Pseudomonadota</taxon>
        <taxon>Betaproteobacteria</taxon>
        <taxon>Nitrosomonadales</taxon>
        <taxon>Sulfuricellaceae</taxon>
        <taxon>Sulfuriferula</taxon>
    </lineage>
</organism>
<sequence>MDLSVFSTAIQNALGEHLPAILGAVGILVVGYLIALLARAAVRKLLSMLRVNSFVSSSVGKPMDVEGGVALGAFWFILLATILGVFNTLNLDQLSGPFAEMMSQIMTYLPHLLAGVLLVAWLAATVVKGLANRALKATQWDEKLVENAGMSPMGDSVGNVLFWLVILMFLPAVLGVMQLDGMLDPVRDMVSETLAMLPNIFAAAIIVLAGWLVAKILRGLVTNLLAAVGADKLGESAGMQDRLELSKLAGLLVFILVFVPVLIAALDALQITAISGPATEMLGMMMQSIPNIFAAVLILFITWYVARFAAGLLGGLLVNMGLNNLPAKMGMEHIFSEDFKASDLVTRVMVFFAMLFATVEASHRLDFTQVESLVSMFIQFGGDVLLGVGILLIGFWLANLAYRAIMRASGDSAIGMASIARYAILGLVVAMGPSAMGIADEIVNLAFLLVFGAVAVAIALSFGLGGREAAGKQMEHWLAKLRKDKQD</sequence>
<dbReference type="PANTHER" id="PTHR30221">
    <property type="entry name" value="SMALL-CONDUCTANCE MECHANOSENSITIVE CHANNEL"/>
    <property type="match status" value="1"/>
</dbReference>
<dbReference type="AlphaFoldDB" id="A0A7C9JWL6"/>
<keyword evidence="1" id="KW-1133">Transmembrane helix</keyword>
<comment type="similarity">
    <text evidence="1">Belongs to the MscS (TC 1.A.23) family.</text>
</comment>
<feature type="transmembrane region" description="Helical" evidence="1">
    <location>
        <begin position="194"/>
        <end position="214"/>
    </location>
</feature>
<dbReference type="NCBIfam" id="NF033912">
    <property type="entry name" value="msc"/>
    <property type="match status" value="1"/>
</dbReference>
<feature type="transmembrane region" description="Helical" evidence="1">
    <location>
        <begin position="20"/>
        <end position="42"/>
    </location>
</feature>
<comment type="caution">
    <text evidence="1">Lacks conserved residue(s) required for the propagation of feature annotation.</text>
</comment>
<name>A0A7C9JWL6_9PROT</name>
<keyword evidence="1" id="KW-0813">Transport</keyword>
<feature type="transmembrane region" description="Helical" evidence="1">
    <location>
        <begin position="160"/>
        <end position="179"/>
    </location>
</feature>
<dbReference type="PANTHER" id="PTHR30221:SF1">
    <property type="entry name" value="SMALL-CONDUCTANCE MECHANOSENSITIVE CHANNEL"/>
    <property type="match status" value="1"/>
</dbReference>
<feature type="transmembrane region" description="Helical" evidence="1">
    <location>
        <begin position="377"/>
        <end position="398"/>
    </location>
</feature>
<dbReference type="GO" id="GO:0008381">
    <property type="term" value="F:mechanosensitive monoatomic ion channel activity"/>
    <property type="evidence" value="ECO:0007669"/>
    <property type="project" value="InterPro"/>
</dbReference>
<feature type="transmembrane region" description="Helical" evidence="1">
    <location>
        <begin position="339"/>
        <end position="357"/>
    </location>
</feature>
<reference evidence="2 3" key="1">
    <citation type="submission" date="2019-09" db="EMBL/GenBank/DDBJ databases">
        <title>H2 Metabolism Revealed by Metagenomic Analysis in Subglacial Sediment of East Antarctica.</title>
        <authorList>
            <person name="Yang Z."/>
            <person name="Zhang Y."/>
            <person name="Lv Y."/>
            <person name="Yan W."/>
            <person name="Xiao X."/>
            <person name="Sun B."/>
            <person name="Ma H."/>
        </authorList>
    </citation>
    <scope>NUCLEOTIDE SEQUENCE [LARGE SCALE GENOMIC DNA]</scope>
    <source>
        <strain evidence="2">Bin2_2</strain>
    </source>
</reference>
<dbReference type="Gene3D" id="1.10.287.1260">
    <property type="match status" value="1"/>
</dbReference>
<accession>A0A7C9JWL6</accession>
<dbReference type="Pfam" id="PF05552">
    <property type="entry name" value="MS_channel_1st_1"/>
    <property type="match status" value="4"/>
</dbReference>
<feature type="transmembrane region" description="Helical" evidence="1">
    <location>
        <begin position="248"/>
        <end position="272"/>
    </location>
</feature>
<keyword evidence="1" id="KW-0407">Ion channel</keyword>
<keyword evidence="1" id="KW-0997">Cell inner membrane</keyword>
<dbReference type="Proteomes" id="UP000483432">
    <property type="component" value="Unassembled WGS sequence"/>
</dbReference>
<proteinExistence type="inferred from homology"/>
<dbReference type="GO" id="GO:0005886">
    <property type="term" value="C:plasma membrane"/>
    <property type="evidence" value="ECO:0007669"/>
    <property type="project" value="UniProtKB-SubCell"/>
</dbReference>
<comment type="function">
    <text evidence="1">Mechanosensitive channel that participates in the regulation of osmotic pressure changes within the cell, opening in response to stretch forces in the membrane lipid bilayer, without the need for other proteins. Contributes to normal resistance to hypoosmotic shock. Forms an ion channel of 1.0 nanosiemens conductance with a slight preference for anions.</text>
</comment>
<evidence type="ECO:0000313" key="3">
    <source>
        <dbReference type="Proteomes" id="UP000483432"/>
    </source>
</evidence>
<feature type="transmembrane region" description="Helical" evidence="1">
    <location>
        <begin position="445"/>
        <end position="464"/>
    </location>
</feature>
<gene>
    <name evidence="2" type="ORF">GZ085_03925</name>
</gene>
<feature type="transmembrane region" description="Helical" evidence="1">
    <location>
        <begin position="63"/>
        <end position="85"/>
    </location>
</feature>
<dbReference type="EMBL" id="JAAFGW010000037">
    <property type="protein sequence ID" value="NDP47536.1"/>
    <property type="molecule type" value="Genomic_DNA"/>
</dbReference>
<comment type="caution">
    <text evidence="2">The sequence shown here is derived from an EMBL/GenBank/DDBJ whole genome shotgun (WGS) entry which is preliminary data.</text>
</comment>
<evidence type="ECO:0000313" key="2">
    <source>
        <dbReference type="EMBL" id="NDP47536.1"/>
    </source>
</evidence>
<feature type="transmembrane region" description="Helical" evidence="1">
    <location>
        <begin position="292"/>
        <end position="318"/>
    </location>
</feature>
<keyword evidence="1" id="KW-1003">Cell membrane</keyword>
<protein>
    <recommendedName>
        <fullName evidence="1">Small-conductance mechanosensitive channel</fullName>
    </recommendedName>
</protein>
<comment type="subunit">
    <text evidence="1">Homoheptamer.</text>
</comment>
<feature type="transmembrane region" description="Helical" evidence="1">
    <location>
        <begin position="419"/>
        <end position="439"/>
    </location>
</feature>
<keyword evidence="1" id="KW-0406">Ion transport</keyword>
<keyword evidence="1" id="KW-0472">Membrane</keyword>